<evidence type="ECO:0000256" key="7">
    <source>
        <dbReference type="ARBA" id="ARBA00022992"/>
    </source>
</evidence>
<dbReference type="SMART" id="SM00100">
    <property type="entry name" value="cNMP"/>
    <property type="match status" value="1"/>
</dbReference>
<dbReference type="Gene3D" id="1.10.510.10">
    <property type="entry name" value="Transferase(Phosphotransferase) domain 1"/>
    <property type="match status" value="1"/>
</dbReference>
<keyword evidence="7" id="KW-0142">cGMP-binding</keyword>
<feature type="compositionally biased region" description="Polar residues" evidence="8">
    <location>
        <begin position="283"/>
        <end position="297"/>
    </location>
</feature>
<dbReference type="Pfam" id="PF00027">
    <property type="entry name" value="cNMP_binding"/>
    <property type="match status" value="2"/>
</dbReference>
<keyword evidence="3" id="KW-0808">Transferase</keyword>
<evidence type="ECO:0000313" key="11">
    <source>
        <dbReference type="EMBL" id="RWS09860.1"/>
    </source>
</evidence>
<dbReference type="PANTHER" id="PTHR24353">
    <property type="entry name" value="CYCLIC NUCLEOTIDE-DEPENDENT PROTEIN KINASE"/>
    <property type="match status" value="1"/>
</dbReference>
<name>A0A3S3PCV4_9ACAR</name>
<feature type="region of interest" description="Disordered" evidence="8">
    <location>
        <begin position="126"/>
        <end position="150"/>
    </location>
</feature>
<feature type="compositionally biased region" description="Basic and acidic residues" evidence="8">
    <location>
        <begin position="67"/>
        <end position="79"/>
    </location>
</feature>
<dbReference type="InterPro" id="IPR011009">
    <property type="entry name" value="Kinase-like_dom_sf"/>
</dbReference>
<dbReference type="GO" id="GO:0030553">
    <property type="term" value="F:cGMP binding"/>
    <property type="evidence" value="ECO:0007669"/>
    <property type="project" value="UniProtKB-KW"/>
</dbReference>
<dbReference type="CDD" id="cd00038">
    <property type="entry name" value="CAP_ED"/>
    <property type="match status" value="1"/>
</dbReference>
<evidence type="ECO:0000256" key="6">
    <source>
        <dbReference type="ARBA" id="ARBA00022840"/>
    </source>
</evidence>
<feature type="region of interest" description="Disordered" evidence="8">
    <location>
        <begin position="283"/>
        <end position="305"/>
    </location>
</feature>
<evidence type="ECO:0000256" key="1">
    <source>
        <dbReference type="ARBA" id="ARBA00022527"/>
    </source>
</evidence>
<dbReference type="OrthoDB" id="6491596at2759"/>
<keyword evidence="1" id="KW-0723">Serine/threonine-protein kinase</keyword>
<dbReference type="EMBL" id="NCKU01002313">
    <property type="protein sequence ID" value="RWS09860.1"/>
    <property type="molecule type" value="Genomic_DNA"/>
</dbReference>
<dbReference type="AlphaFoldDB" id="A0A3S3PCV4"/>
<keyword evidence="12" id="KW-1185">Reference proteome</keyword>
<feature type="domain" description="Cyclic nucleotide-binding" evidence="10">
    <location>
        <begin position="487"/>
        <end position="602"/>
    </location>
</feature>
<reference evidence="11 12" key="1">
    <citation type="journal article" date="2018" name="Gigascience">
        <title>Genomes of trombidid mites reveal novel predicted allergens and laterally-transferred genes associated with secondary metabolism.</title>
        <authorList>
            <person name="Dong X."/>
            <person name="Chaisiri K."/>
            <person name="Xia D."/>
            <person name="Armstrong S.D."/>
            <person name="Fang Y."/>
            <person name="Donnelly M.J."/>
            <person name="Kadowaki T."/>
            <person name="McGarry J.W."/>
            <person name="Darby A.C."/>
            <person name="Makepeace B.L."/>
        </authorList>
    </citation>
    <scope>NUCLEOTIDE SEQUENCE [LARGE SCALE GENOMIC DNA]</scope>
    <source>
        <strain evidence="11">UoL-WK</strain>
    </source>
</reference>
<dbReference type="Pfam" id="PF00069">
    <property type="entry name" value="Pkinase"/>
    <property type="match status" value="1"/>
</dbReference>
<feature type="domain" description="Protein kinase" evidence="9">
    <location>
        <begin position="594"/>
        <end position="787"/>
    </location>
</feature>
<dbReference type="PROSITE" id="PS50011">
    <property type="entry name" value="PROTEIN_KINASE_DOM"/>
    <property type="match status" value="1"/>
</dbReference>
<dbReference type="InterPro" id="IPR014710">
    <property type="entry name" value="RmlC-like_jellyroll"/>
</dbReference>
<feature type="compositionally biased region" description="Basic residues" evidence="8">
    <location>
        <begin position="321"/>
        <end position="331"/>
    </location>
</feature>
<keyword evidence="5 11" id="KW-0418">Kinase</keyword>
<dbReference type="GO" id="GO:0005524">
    <property type="term" value="F:ATP binding"/>
    <property type="evidence" value="ECO:0007669"/>
    <property type="project" value="UniProtKB-KW"/>
</dbReference>
<dbReference type="Gene3D" id="2.60.120.10">
    <property type="entry name" value="Jelly Rolls"/>
    <property type="match status" value="2"/>
</dbReference>
<organism evidence="11 12">
    <name type="scientific">Dinothrombium tinctorium</name>
    <dbReference type="NCBI Taxonomy" id="1965070"/>
    <lineage>
        <taxon>Eukaryota</taxon>
        <taxon>Metazoa</taxon>
        <taxon>Ecdysozoa</taxon>
        <taxon>Arthropoda</taxon>
        <taxon>Chelicerata</taxon>
        <taxon>Arachnida</taxon>
        <taxon>Acari</taxon>
        <taxon>Acariformes</taxon>
        <taxon>Trombidiformes</taxon>
        <taxon>Prostigmata</taxon>
        <taxon>Anystina</taxon>
        <taxon>Parasitengona</taxon>
        <taxon>Trombidioidea</taxon>
        <taxon>Trombidiidae</taxon>
        <taxon>Dinothrombium</taxon>
    </lineage>
</organism>
<feature type="domain" description="Cyclic nucleotide-binding" evidence="10">
    <location>
        <begin position="599"/>
        <end position="685"/>
    </location>
</feature>
<dbReference type="InterPro" id="IPR008271">
    <property type="entry name" value="Ser/Thr_kinase_AS"/>
</dbReference>
<evidence type="ECO:0000313" key="12">
    <source>
        <dbReference type="Proteomes" id="UP000285301"/>
    </source>
</evidence>
<accession>A0A3S3PCV4</accession>
<sequence>MDENRVQMKKETFLVSPIVPRTTVTITPPPENGESGIVLSTNNANNGSTTTLMQNKRSLENSSIQKRQQEDHREQERRSQKLSRFRALRESFRLIRPQWTRKSIGRWRRSKSVGCEISEVVSDINAGSTDACSDGNDSVRGSDRRAGENRSFKSKVGRFISSFKSKSRKLNKNLTNSTITNDECDENTSKCKIRKRSKSFAEFEIDNRNGHNKRDSGKGEDVNFNYRKLSKSLSLLKINSSKEKLTKDNFKQRVLDTKKTYLTVTQFFSEDRRRSFSLNDLSVADSTGENNNDSEQLVTRVGSKRKKQTFLRRAFTSTKSSIRKYKHRKWLKQQQQSIKNETKSPSRMGQNLSSSSPGANIPSPSSNSSSNAGSNHQNEIVKISGKRLKNEKEVNRLREELLSTKRHLYERDQQLLKLHREIHKLKSVLQQQHLPRGSLSPPFSAPIKKCGVSGESLVPTSLSIVKIEKDFRSRQLIKEALLDNTFLQNSIDTHQLRLIIDAMYEKEFSKGTLLCEQGTFGSHLYVIAYGHCQIITDDEPVNTVGPGKAFGELAILYNCARTATVKALTKVRVWVLDRRMFHAIMVQTGKDRRLQYKTFLKSQGSVKVTQEIHNENQVEEKLIRILEKGEFFGEQALLSGLASTRTANVISEGCECLVLDRENFHSLLGDLNEITEKRYDNDSNEETNRQNYETNLDDISFKNIQLNELDVIATLGIGEPVLGGELWTMLRNRGCFEEGMAKFYIACVIEALQFLHSQQIVYRDLKPENCLLDAQGYLKLTDFGFSK</sequence>
<dbReference type="PROSITE" id="PS00888">
    <property type="entry name" value="CNMP_BINDING_1"/>
    <property type="match status" value="1"/>
</dbReference>
<dbReference type="InterPro" id="IPR000595">
    <property type="entry name" value="cNMP-bd_dom"/>
</dbReference>
<evidence type="ECO:0000259" key="10">
    <source>
        <dbReference type="PROSITE" id="PS50042"/>
    </source>
</evidence>
<keyword evidence="4" id="KW-0547">Nucleotide-binding</keyword>
<dbReference type="Proteomes" id="UP000285301">
    <property type="component" value="Unassembled WGS sequence"/>
</dbReference>
<feature type="region of interest" description="Disordered" evidence="8">
    <location>
        <begin position="41"/>
        <end position="82"/>
    </location>
</feature>
<feature type="compositionally biased region" description="Low complexity" evidence="8">
    <location>
        <begin position="41"/>
        <end position="51"/>
    </location>
</feature>
<evidence type="ECO:0000256" key="5">
    <source>
        <dbReference type="ARBA" id="ARBA00022777"/>
    </source>
</evidence>
<evidence type="ECO:0000256" key="2">
    <source>
        <dbReference type="ARBA" id="ARBA00022535"/>
    </source>
</evidence>
<keyword evidence="6" id="KW-0067">ATP-binding</keyword>
<dbReference type="InterPro" id="IPR018490">
    <property type="entry name" value="cNMP-bd_dom_sf"/>
</dbReference>
<feature type="compositionally biased region" description="Basic and acidic residues" evidence="8">
    <location>
        <begin position="140"/>
        <end position="150"/>
    </location>
</feature>
<dbReference type="SUPFAM" id="SSF51206">
    <property type="entry name" value="cAMP-binding domain-like"/>
    <property type="match status" value="2"/>
</dbReference>
<evidence type="ECO:0000256" key="3">
    <source>
        <dbReference type="ARBA" id="ARBA00022679"/>
    </source>
</evidence>
<feature type="compositionally biased region" description="Polar residues" evidence="8">
    <location>
        <begin position="332"/>
        <end position="352"/>
    </location>
</feature>
<dbReference type="PROSITE" id="PS00108">
    <property type="entry name" value="PROTEIN_KINASE_ST"/>
    <property type="match status" value="1"/>
</dbReference>
<dbReference type="PROSITE" id="PS50042">
    <property type="entry name" value="CNMP_BINDING_3"/>
    <property type="match status" value="2"/>
</dbReference>
<dbReference type="InterPro" id="IPR018488">
    <property type="entry name" value="cNMP-bd_CS"/>
</dbReference>
<gene>
    <name evidence="11" type="ORF">B4U79_14470</name>
</gene>
<evidence type="ECO:0000256" key="4">
    <source>
        <dbReference type="ARBA" id="ARBA00022741"/>
    </source>
</evidence>
<comment type="caution">
    <text evidence="11">The sequence shown here is derived from an EMBL/GenBank/DDBJ whole genome shotgun (WGS) entry which is preliminary data.</text>
</comment>
<feature type="compositionally biased region" description="Low complexity" evidence="8">
    <location>
        <begin position="353"/>
        <end position="375"/>
    </location>
</feature>
<evidence type="ECO:0000259" key="9">
    <source>
        <dbReference type="PROSITE" id="PS50011"/>
    </source>
</evidence>
<evidence type="ECO:0000256" key="8">
    <source>
        <dbReference type="SAM" id="MobiDB-lite"/>
    </source>
</evidence>
<feature type="region of interest" description="Disordered" evidence="8">
    <location>
        <begin position="317"/>
        <end position="376"/>
    </location>
</feature>
<feature type="non-terminal residue" evidence="11">
    <location>
        <position position="787"/>
    </location>
</feature>
<proteinExistence type="predicted"/>
<protein>
    <submittedName>
        <fullName evidence="11">cGMP-dependent protein kinase: isozyme 1-like protein</fullName>
    </submittedName>
</protein>
<dbReference type="STRING" id="1965070.A0A3S3PCV4"/>
<feature type="compositionally biased region" description="Polar residues" evidence="8">
    <location>
        <begin position="52"/>
        <end position="64"/>
    </location>
</feature>
<dbReference type="InterPro" id="IPR000719">
    <property type="entry name" value="Prot_kinase_dom"/>
</dbReference>
<keyword evidence="2" id="KW-0140">cGMP</keyword>
<dbReference type="PANTHER" id="PTHR24353:SF147">
    <property type="entry name" value="CGMP-DEPENDENT SERINE_THREONIN PROTEIN KINASE-RELATED"/>
    <property type="match status" value="1"/>
</dbReference>
<dbReference type="GO" id="GO:0004690">
    <property type="term" value="F:cyclic nucleotide-dependent protein kinase activity"/>
    <property type="evidence" value="ECO:0007669"/>
    <property type="project" value="UniProtKB-ARBA"/>
</dbReference>
<dbReference type="SUPFAM" id="SSF56112">
    <property type="entry name" value="Protein kinase-like (PK-like)"/>
    <property type="match status" value="1"/>
</dbReference>
<dbReference type="PROSITE" id="PS00889">
    <property type="entry name" value="CNMP_BINDING_2"/>
    <property type="match status" value="2"/>
</dbReference>